<dbReference type="InterPro" id="IPR017896">
    <property type="entry name" value="4Fe4S_Fe-S-bd"/>
</dbReference>
<dbReference type="Proteomes" id="UP000095594">
    <property type="component" value="Unassembled WGS sequence"/>
</dbReference>
<dbReference type="PRINTS" id="PR00069">
    <property type="entry name" value="ALDKETRDTASE"/>
</dbReference>
<evidence type="ECO:0000313" key="5">
    <source>
        <dbReference type="EMBL" id="CUP09537.1"/>
    </source>
</evidence>
<evidence type="ECO:0000256" key="3">
    <source>
        <dbReference type="ARBA" id="ARBA00023014"/>
    </source>
</evidence>
<dbReference type="SUPFAM" id="SSF51430">
    <property type="entry name" value="NAD(P)-linked oxidoreductase"/>
    <property type="match status" value="1"/>
</dbReference>
<dbReference type="PROSITE" id="PS00198">
    <property type="entry name" value="4FE4S_FER_1"/>
    <property type="match status" value="1"/>
</dbReference>
<dbReference type="EC" id="1.1.1.-" evidence="5"/>
<proteinExistence type="predicted"/>
<protein>
    <submittedName>
        <fullName evidence="5">Aldo/keto reductase</fullName>
        <ecNumber evidence="5">1.1.1.-</ecNumber>
    </submittedName>
</protein>
<evidence type="ECO:0000313" key="6">
    <source>
        <dbReference type="Proteomes" id="UP000095594"/>
    </source>
</evidence>
<keyword evidence="5" id="KW-0560">Oxidoreductase</keyword>
<evidence type="ECO:0000259" key="4">
    <source>
        <dbReference type="PROSITE" id="PS51379"/>
    </source>
</evidence>
<dbReference type="Pfam" id="PF00248">
    <property type="entry name" value="Aldo_ket_red"/>
    <property type="match status" value="1"/>
</dbReference>
<accession>A0A174KH77</accession>
<dbReference type="Pfam" id="PF13187">
    <property type="entry name" value="Fer4_9"/>
    <property type="match status" value="1"/>
</dbReference>
<dbReference type="Gene3D" id="3.20.20.100">
    <property type="entry name" value="NADP-dependent oxidoreductase domain"/>
    <property type="match status" value="1"/>
</dbReference>
<evidence type="ECO:0000256" key="1">
    <source>
        <dbReference type="ARBA" id="ARBA00022723"/>
    </source>
</evidence>
<dbReference type="InterPro" id="IPR023210">
    <property type="entry name" value="NADP_OxRdtase_dom"/>
</dbReference>
<keyword evidence="3" id="KW-0411">Iron-sulfur</keyword>
<dbReference type="GO" id="GO:0051536">
    <property type="term" value="F:iron-sulfur cluster binding"/>
    <property type="evidence" value="ECO:0007669"/>
    <property type="project" value="UniProtKB-KW"/>
</dbReference>
<dbReference type="RefSeq" id="WP_055267900.1">
    <property type="nucleotide sequence ID" value="NZ_CABIXQ010000026.1"/>
</dbReference>
<dbReference type="EMBL" id="CYZX01000026">
    <property type="protein sequence ID" value="CUP09537.1"/>
    <property type="molecule type" value="Genomic_DNA"/>
</dbReference>
<dbReference type="Gene3D" id="3.30.70.20">
    <property type="match status" value="1"/>
</dbReference>
<sequence>MLYREYGQTHEKVSILGFGCMRFPTIDNKIDEEKSTEMIQYALSKGVNYFDTAYTYHNSESESFVGKALEHCRKDIFIATKLPSWLISSRDDMDRIFNEQLNRLRTDYIDFYLVHALNKEYFTNLKDNGLFEFLDSIKKSGKAHHIGFSFHDSLDVFKEIVDSYDWEFCQIQYNYLDTDYQAGTEGLEYAANKGLGIAIMEPLRGGKLASNIPNDIQDLWDTANNKRNPVEWALKYLWNDSRISVVLSGMSSFSNIIDNINFAETSTPNCLNEEELNLISKVTSSYKAKIKVNCTECKYCMPCPVGVNIPRNFDLLNKASLFEDIESSKKSYNSMSEESKAISCVKCGKCEKLCPQSIRIREKLEEVVNTLGK</sequence>
<organism evidence="5 6">
    <name type="scientific">Clostridium disporicum</name>
    <dbReference type="NCBI Taxonomy" id="84024"/>
    <lineage>
        <taxon>Bacteria</taxon>
        <taxon>Bacillati</taxon>
        <taxon>Bacillota</taxon>
        <taxon>Clostridia</taxon>
        <taxon>Eubacteriales</taxon>
        <taxon>Clostridiaceae</taxon>
        <taxon>Clostridium</taxon>
    </lineage>
</organism>
<reference evidence="5 6" key="1">
    <citation type="submission" date="2015-09" db="EMBL/GenBank/DDBJ databases">
        <authorList>
            <consortium name="Pathogen Informatics"/>
        </authorList>
    </citation>
    <scope>NUCLEOTIDE SEQUENCE [LARGE SCALE GENOMIC DNA]</scope>
    <source>
        <strain evidence="5 6">2789STDY5834856</strain>
    </source>
</reference>
<name>A0A174KH77_9CLOT</name>
<dbReference type="InterPro" id="IPR036812">
    <property type="entry name" value="NAD(P)_OxRdtase_dom_sf"/>
</dbReference>
<keyword evidence="1" id="KW-0479">Metal-binding</keyword>
<dbReference type="GO" id="GO:0016491">
    <property type="term" value="F:oxidoreductase activity"/>
    <property type="evidence" value="ECO:0007669"/>
    <property type="project" value="UniProtKB-KW"/>
</dbReference>
<dbReference type="AlphaFoldDB" id="A0A174KH77"/>
<dbReference type="PANTHER" id="PTHR43312:SF2">
    <property type="entry name" value="OXIDOREDUCTASE"/>
    <property type="match status" value="1"/>
</dbReference>
<dbReference type="GO" id="GO:0046872">
    <property type="term" value="F:metal ion binding"/>
    <property type="evidence" value="ECO:0007669"/>
    <property type="project" value="UniProtKB-KW"/>
</dbReference>
<keyword evidence="2" id="KW-0408">Iron</keyword>
<feature type="domain" description="4Fe-4S ferredoxin-type" evidence="4">
    <location>
        <begin position="335"/>
        <end position="363"/>
    </location>
</feature>
<evidence type="ECO:0000256" key="2">
    <source>
        <dbReference type="ARBA" id="ARBA00023004"/>
    </source>
</evidence>
<dbReference type="PANTHER" id="PTHR43312">
    <property type="entry name" value="D-THREO-ALDOSE 1-DEHYDROGENASE"/>
    <property type="match status" value="1"/>
</dbReference>
<dbReference type="PROSITE" id="PS51379">
    <property type="entry name" value="4FE4S_FER_2"/>
    <property type="match status" value="1"/>
</dbReference>
<dbReference type="InterPro" id="IPR053135">
    <property type="entry name" value="AKR2_Oxidoreductase"/>
</dbReference>
<gene>
    <name evidence="5" type="primary">iolS_3</name>
    <name evidence="5" type="ORF">ERS852471_02976</name>
</gene>
<dbReference type="InterPro" id="IPR017900">
    <property type="entry name" value="4Fe4S_Fe_S_CS"/>
</dbReference>
<dbReference type="SUPFAM" id="SSF46548">
    <property type="entry name" value="alpha-helical ferredoxin"/>
    <property type="match status" value="1"/>
</dbReference>
<dbReference type="InterPro" id="IPR020471">
    <property type="entry name" value="AKR"/>
</dbReference>
<dbReference type="CDD" id="cd19096">
    <property type="entry name" value="AKR_Fe-S_oxidoreductase"/>
    <property type="match status" value="1"/>
</dbReference>
<dbReference type="OrthoDB" id="9773828at2"/>